<evidence type="ECO:0000256" key="2">
    <source>
        <dbReference type="ARBA" id="ARBA00006247"/>
    </source>
</evidence>
<dbReference type="CDD" id="cd08659">
    <property type="entry name" value="M20_ArgE_DapE-like"/>
    <property type="match status" value="1"/>
</dbReference>
<dbReference type="PANTHER" id="PTHR43808:SF8">
    <property type="entry name" value="PEPTIDASE M20 DIMERISATION DOMAIN-CONTAINING PROTEIN"/>
    <property type="match status" value="1"/>
</dbReference>
<evidence type="ECO:0000256" key="1">
    <source>
        <dbReference type="ARBA" id="ARBA00001947"/>
    </source>
</evidence>
<protein>
    <submittedName>
        <fullName evidence="7">Peptidase M20</fullName>
    </submittedName>
</protein>
<evidence type="ECO:0000313" key="7">
    <source>
        <dbReference type="EMBL" id="BEQ16705.1"/>
    </source>
</evidence>
<evidence type="ECO:0000259" key="6">
    <source>
        <dbReference type="Pfam" id="PF07687"/>
    </source>
</evidence>
<proteinExistence type="inferred from homology"/>
<keyword evidence="3" id="KW-0479">Metal-binding</keyword>
<organism evidence="7 8">
    <name type="scientific">Desulfoferula mesophila</name>
    <dbReference type="NCBI Taxonomy" id="3058419"/>
    <lineage>
        <taxon>Bacteria</taxon>
        <taxon>Pseudomonadati</taxon>
        <taxon>Thermodesulfobacteriota</taxon>
        <taxon>Desulfarculia</taxon>
        <taxon>Desulfarculales</taxon>
        <taxon>Desulfarculaceae</taxon>
        <taxon>Desulfoferula</taxon>
    </lineage>
</organism>
<dbReference type="InterPro" id="IPR050072">
    <property type="entry name" value="Peptidase_M20A"/>
</dbReference>
<dbReference type="KEGG" id="dmp:FAK_37710"/>
<gene>
    <name evidence="7" type="ORF">FAK_37710</name>
</gene>
<evidence type="ECO:0000256" key="4">
    <source>
        <dbReference type="ARBA" id="ARBA00022801"/>
    </source>
</evidence>
<comment type="similarity">
    <text evidence="2">Belongs to the peptidase M20A family.</text>
</comment>
<accession>A0AAU9EYV9</accession>
<evidence type="ECO:0000256" key="5">
    <source>
        <dbReference type="ARBA" id="ARBA00022833"/>
    </source>
</evidence>
<dbReference type="InterPro" id="IPR036264">
    <property type="entry name" value="Bact_exopeptidase_dim_dom"/>
</dbReference>
<feature type="domain" description="Peptidase M20 dimerisation" evidence="6">
    <location>
        <begin position="176"/>
        <end position="277"/>
    </location>
</feature>
<dbReference type="PROSITE" id="PS00758">
    <property type="entry name" value="ARGE_DAPE_CPG2_1"/>
    <property type="match status" value="1"/>
</dbReference>
<keyword evidence="5" id="KW-0862">Zinc</keyword>
<dbReference type="SUPFAM" id="SSF53187">
    <property type="entry name" value="Zn-dependent exopeptidases"/>
    <property type="match status" value="1"/>
</dbReference>
<sequence length="377" mass="39494">MSIPLPDPVQLTSRLIQIDTSNPPGNEEAVAAALAPLLVGAGYEVELLEMAPGRPNLIARQAWGPQPPLLLTGHMDTVTQGAESWERDPFGGEINGGVMHGRGASDMKSGLAALTVAALALAREKPTRSGLVLVFTSSEETGCQGAEFLARNHPGTLGGAGAMLVAEPTANLPVLGHKGAVWLRGVCRGKAAHGSMPELGDNAIYKAAAAVSRLASYQFPLPPHPVLGRATLNVGTISGGRATNVVPEHAEFTVDLRVIPGLEPDQAQEELTAYLGDAVSLERFQGDGALWTDPEHPWIARMLELLARRRGQGFEPGGVAYFTDGSALSRALGGVPTLLLGPGEPGMAHVVNESCPVDNIRQSAEDYLAIARDWCAA</sequence>
<evidence type="ECO:0000313" key="8">
    <source>
        <dbReference type="Proteomes" id="UP001366166"/>
    </source>
</evidence>
<dbReference type="GO" id="GO:0016787">
    <property type="term" value="F:hydrolase activity"/>
    <property type="evidence" value="ECO:0007669"/>
    <property type="project" value="UniProtKB-KW"/>
</dbReference>
<dbReference type="SUPFAM" id="SSF55031">
    <property type="entry name" value="Bacterial exopeptidase dimerisation domain"/>
    <property type="match status" value="1"/>
</dbReference>
<dbReference type="GO" id="GO:0046872">
    <property type="term" value="F:metal ion binding"/>
    <property type="evidence" value="ECO:0007669"/>
    <property type="project" value="UniProtKB-KW"/>
</dbReference>
<dbReference type="InterPro" id="IPR001261">
    <property type="entry name" value="ArgE/DapE_CS"/>
</dbReference>
<keyword evidence="8" id="KW-1185">Reference proteome</keyword>
<dbReference type="EMBL" id="AP028679">
    <property type="protein sequence ID" value="BEQ16705.1"/>
    <property type="molecule type" value="Genomic_DNA"/>
</dbReference>
<dbReference type="InterPro" id="IPR011650">
    <property type="entry name" value="Peptidase_M20_dimer"/>
</dbReference>
<dbReference type="Proteomes" id="UP001366166">
    <property type="component" value="Chromosome"/>
</dbReference>
<dbReference type="Pfam" id="PF07687">
    <property type="entry name" value="M20_dimer"/>
    <property type="match status" value="1"/>
</dbReference>
<keyword evidence="4" id="KW-0378">Hydrolase</keyword>
<name>A0AAU9EYV9_9BACT</name>
<dbReference type="PANTHER" id="PTHR43808">
    <property type="entry name" value="ACETYLORNITHINE DEACETYLASE"/>
    <property type="match status" value="1"/>
</dbReference>
<dbReference type="Gene3D" id="3.40.630.10">
    <property type="entry name" value="Zn peptidases"/>
    <property type="match status" value="1"/>
</dbReference>
<dbReference type="Pfam" id="PF01546">
    <property type="entry name" value="Peptidase_M20"/>
    <property type="match status" value="1"/>
</dbReference>
<dbReference type="RefSeq" id="WP_338602919.1">
    <property type="nucleotide sequence ID" value="NZ_AP028679.1"/>
</dbReference>
<evidence type="ECO:0000256" key="3">
    <source>
        <dbReference type="ARBA" id="ARBA00022723"/>
    </source>
</evidence>
<dbReference type="InterPro" id="IPR002933">
    <property type="entry name" value="Peptidase_M20"/>
</dbReference>
<dbReference type="AlphaFoldDB" id="A0AAU9EYV9"/>
<dbReference type="Gene3D" id="3.30.70.360">
    <property type="match status" value="1"/>
</dbReference>
<reference evidence="8" key="1">
    <citation type="journal article" date="2023" name="Arch. Microbiol.">
        <title>Desulfoferula mesophilus gen. nov. sp. nov., a mesophilic sulfate-reducing bacterium isolated from a brackish lake sediment.</title>
        <authorList>
            <person name="Watanabe T."/>
            <person name="Yabe T."/>
            <person name="Tsuji J.M."/>
            <person name="Fukui M."/>
        </authorList>
    </citation>
    <scope>NUCLEOTIDE SEQUENCE [LARGE SCALE GENOMIC DNA]</scope>
    <source>
        <strain evidence="8">12FAK</strain>
    </source>
</reference>
<comment type="cofactor">
    <cofactor evidence="1">
        <name>Zn(2+)</name>
        <dbReference type="ChEBI" id="CHEBI:29105"/>
    </cofactor>
</comment>